<dbReference type="GO" id="GO:0019843">
    <property type="term" value="F:rRNA binding"/>
    <property type="evidence" value="ECO:0007669"/>
    <property type="project" value="UniProtKB-UniRule"/>
</dbReference>
<dbReference type="PANTHER" id="PTHR12059">
    <property type="entry name" value="RIBOSOMAL PROTEIN L23-RELATED"/>
    <property type="match status" value="1"/>
</dbReference>
<evidence type="ECO:0000256" key="4">
    <source>
        <dbReference type="HAMAP-Rule" id="MF_01369"/>
    </source>
</evidence>
<dbReference type="Gene3D" id="3.30.70.330">
    <property type="match status" value="1"/>
</dbReference>
<protein>
    <recommendedName>
        <fullName evidence="4">Large ribosomal subunit protein uL23</fullName>
    </recommendedName>
</protein>
<dbReference type="GO" id="GO:0005840">
    <property type="term" value="C:ribosome"/>
    <property type="evidence" value="ECO:0007669"/>
    <property type="project" value="UniProtKB-KW"/>
</dbReference>
<accession>A0A2H0WSW7</accession>
<dbReference type="InterPro" id="IPR012677">
    <property type="entry name" value="Nucleotide-bd_a/b_plait_sf"/>
</dbReference>
<comment type="subunit">
    <text evidence="4">Part of the 50S ribosomal subunit. Contacts protein L29, and trigger factor when it is bound to the ribosome.</text>
</comment>
<evidence type="ECO:0000256" key="1">
    <source>
        <dbReference type="ARBA" id="ARBA00006700"/>
    </source>
</evidence>
<proteinExistence type="inferred from homology"/>
<dbReference type="HAMAP" id="MF_01369_B">
    <property type="entry name" value="Ribosomal_uL23_B"/>
    <property type="match status" value="1"/>
</dbReference>
<dbReference type="PANTHER" id="PTHR12059:SF5">
    <property type="entry name" value="LARGE RIBOSOMAL SUBUNIT PROTEIN UL23M"/>
    <property type="match status" value="1"/>
</dbReference>
<dbReference type="GO" id="GO:0006412">
    <property type="term" value="P:translation"/>
    <property type="evidence" value="ECO:0007669"/>
    <property type="project" value="UniProtKB-UniRule"/>
</dbReference>
<name>A0A2H0WSW7_9BACT</name>
<evidence type="ECO:0000313" key="6">
    <source>
        <dbReference type="Proteomes" id="UP000231198"/>
    </source>
</evidence>
<sequence length="111" mass="12880">MEGIALEVRESFPKIEMKINQIIWNPMLTEKATNLAKGTVYMFQVNPKATKIQIRRALETLYKVELSKVRIMVRKGKERKVGKKMSKKQLPERKIAYVSLKSGKIDLFPQT</sequence>
<dbReference type="GO" id="GO:1990904">
    <property type="term" value="C:ribonucleoprotein complex"/>
    <property type="evidence" value="ECO:0007669"/>
    <property type="project" value="UniProtKB-KW"/>
</dbReference>
<dbReference type="InterPro" id="IPR013025">
    <property type="entry name" value="Ribosomal_uL23-like"/>
</dbReference>
<dbReference type="AlphaFoldDB" id="A0A2H0WSW7"/>
<dbReference type="Pfam" id="PF00276">
    <property type="entry name" value="Ribosomal_L23"/>
    <property type="match status" value="1"/>
</dbReference>
<dbReference type="SUPFAM" id="SSF54189">
    <property type="entry name" value="Ribosomal proteins S24e, L23 and L15e"/>
    <property type="match status" value="1"/>
</dbReference>
<keyword evidence="4" id="KW-0699">rRNA-binding</keyword>
<comment type="function">
    <text evidence="4">One of the early assembly proteins it binds 23S rRNA. One of the proteins that surrounds the polypeptide exit tunnel on the outside of the ribosome. Forms the main docking site for trigger factor binding to the ribosome.</text>
</comment>
<dbReference type="GO" id="GO:0003735">
    <property type="term" value="F:structural constituent of ribosome"/>
    <property type="evidence" value="ECO:0007669"/>
    <property type="project" value="InterPro"/>
</dbReference>
<dbReference type="InterPro" id="IPR012678">
    <property type="entry name" value="Ribosomal_uL23/eL15/eS24_sf"/>
</dbReference>
<evidence type="ECO:0000313" key="5">
    <source>
        <dbReference type="EMBL" id="PIS15764.1"/>
    </source>
</evidence>
<evidence type="ECO:0000256" key="3">
    <source>
        <dbReference type="ARBA" id="ARBA00023274"/>
    </source>
</evidence>
<gene>
    <name evidence="4 5" type="primary">rplW</name>
    <name evidence="5" type="ORF">COT62_02010</name>
</gene>
<keyword evidence="4" id="KW-0694">RNA-binding</keyword>
<dbReference type="Proteomes" id="UP000231198">
    <property type="component" value="Unassembled WGS sequence"/>
</dbReference>
<reference evidence="6" key="1">
    <citation type="submission" date="2017-09" db="EMBL/GenBank/DDBJ databases">
        <title>Depth-based differentiation of microbial function through sediment-hosted aquifers and enrichment of novel symbionts in the deep terrestrial subsurface.</title>
        <authorList>
            <person name="Probst A.J."/>
            <person name="Ladd B."/>
            <person name="Jarett J.K."/>
            <person name="Geller-Mcgrath D.E."/>
            <person name="Sieber C.M.K."/>
            <person name="Emerson J.B."/>
            <person name="Anantharaman K."/>
            <person name="Thomas B.C."/>
            <person name="Malmstrom R."/>
            <person name="Stieglmeier M."/>
            <person name="Klingl A."/>
            <person name="Woyke T."/>
            <person name="Ryan C.M."/>
            <person name="Banfield J.F."/>
        </authorList>
    </citation>
    <scope>NUCLEOTIDE SEQUENCE [LARGE SCALE GENOMIC DNA]</scope>
</reference>
<keyword evidence="2 4" id="KW-0689">Ribosomal protein</keyword>
<dbReference type="EMBL" id="PEZG01000043">
    <property type="protein sequence ID" value="PIS15764.1"/>
    <property type="molecule type" value="Genomic_DNA"/>
</dbReference>
<organism evidence="5 6">
    <name type="scientific">Candidatus Roizmanbacteria bacterium CG09_land_8_20_14_0_10_41_9</name>
    <dbReference type="NCBI Taxonomy" id="1974850"/>
    <lineage>
        <taxon>Bacteria</taxon>
        <taxon>Candidatus Roizmaniibacteriota</taxon>
    </lineage>
</organism>
<keyword evidence="3 4" id="KW-0687">Ribonucleoprotein</keyword>
<evidence type="ECO:0000256" key="2">
    <source>
        <dbReference type="ARBA" id="ARBA00022980"/>
    </source>
</evidence>
<comment type="similarity">
    <text evidence="1 4">Belongs to the universal ribosomal protein uL23 family.</text>
</comment>
<comment type="caution">
    <text evidence="5">The sequence shown here is derived from an EMBL/GenBank/DDBJ whole genome shotgun (WGS) entry which is preliminary data.</text>
</comment>